<dbReference type="AlphaFoldDB" id="A0A645EIW4"/>
<comment type="caution">
    <text evidence="1">The sequence shown here is derived from an EMBL/GenBank/DDBJ whole genome shotgun (WGS) entry which is preliminary data.</text>
</comment>
<dbReference type="EMBL" id="VSSQ01047234">
    <property type="protein sequence ID" value="MPN01212.1"/>
    <property type="molecule type" value="Genomic_DNA"/>
</dbReference>
<accession>A0A645EIW4</accession>
<proteinExistence type="predicted"/>
<protein>
    <submittedName>
        <fullName evidence="1">Uncharacterized protein</fullName>
    </submittedName>
</protein>
<sequence>MSVRTAASPDQLKSSPIAAITKSALRATDTASAILPGVVPVMEDPSAKSNFTEVSLYFSMSPLRIGTLLLRSPRPAHSPFRLMESFIRGPISATVFPLSFVMGSSRLSFFRSTTEEVTAFRAVSINSGVIVFCLARSSSR</sequence>
<organism evidence="1">
    <name type="scientific">bioreactor metagenome</name>
    <dbReference type="NCBI Taxonomy" id="1076179"/>
    <lineage>
        <taxon>unclassified sequences</taxon>
        <taxon>metagenomes</taxon>
        <taxon>ecological metagenomes</taxon>
    </lineage>
</organism>
<evidence type="ECO:0000313" key="1">
    <source>
        <dbReference type="EMBL" id="MPN01212.1"/>
    </source>
</evidence>
<gene>
    <name evidence="1" type="ORF">SDC9_148418</name>
</gene>
<name>A0A645EIW4_9ZZZZ</name>
<reference evidence="1" key="1">
    <citation type="submission" date="2019-08" db="EMBL/GenBank/DDBJ databases">
        <authorList>
            <person name="Kucharzyk K."/>
            <person name="Murdoch R.W."/>
            <person name="Higgins S."/>
            <person name="Loffler F."/>
        </authorList>
    </citation>
    <scope>NUCLEOTIDE SEQUENCE</scope>
</reference>